<name>A0A6J4K9V6_9BACT</name>
<gene>
    <name evidence="1" type="ORF">AVDCRST_MAG89-300</name>
</gene>
<organism evidence="1">
    <name type="scientific">uncultured Gemmatimonadota bacterium</name>
    <dbReference type="NCBI Taxonomy" id="203437"/>
    <lineage>
        <taxon>Bacteria</taxon>
        <taxon>Pseudomonadati</taxon>
        <taxon>Gemmatimonadota</taxon>
        <taxon>environmental samples</taxon>
    </lineage>
</organism>
<dbReference type="SUPFAM" id="SSF55486">
    <property type="entry name" value="Metalloproteases ('zincins'), catalytic domain"/>
    <property type="match status" value="1"/>
</dbReference>
<dbReference type="Pfam" id="PF12388">
    <property type="entry name" value="Peptidase_M57"/>
    <property type="match status" value="1"/>
</dbReference>
<dbReference type="AlphaFoldDB" id="A0A6J4K9V6"/>
<proteinExistence type="predicted"/>
<reference evidence="1" key="1">
    <citation type="submission" date="2020-02" db="EMBL/GenBank/DDBJ databases">
        <authorList>
            <person name="Meier V. D."/>
        </authorList>
    </citation>
    <scope>NUCLEOTIDE SEQUENCE</scope>
    <source>
        <strain evidence="1">AVDCRST_MAG89</strain>
    </source>
</reference>
<dbReference type="InterPro" id="IPR024079">
    <property type="entry name" value="MetalloPept_cat_dom_sf"/>
</dbReference>
<dbReference type="InterPro" id="IPR024653">
    <property type="entry name" value="Peptidase_M10/M27/M57"/>
</dbReference>
<evidence type="ECO:0000313" key="1">
    <source>
        <dbReference type="EMBL" id="CAA9298728.1"/>
    </source>
</evidence>
<evidence type="ECO:0008006" key="2">
    <source>
        <dbReference type="Google" id="ProtNLM"/>
    </source>
</evidence>
<accession>A0A6J4K9V6</accession>
<protein>
    <recommendedName>
        <fullName evidence="2">Peptidase metallopeptidase domain-containing protein</fullName>
    </recommendedName>
</protein>
<dbReference type="Gene3D" id="3.40.390.10">
    <property type="entry name" value="Collagenase (Catalytic Domain)"/>
    <property type="match status" value="1"/>
</dbReference>
<dbReference type="GO" id="GO:0008237">
    <property type="term" value="F:metallopeptidase activity"/>
    <property type="evidence" value="ECO:0007669"/>
    <property type="project" value="InterPro"/>
</dbReference>
<sequence>SDTGIVSPGQDSLLARVAGMGFDIAGIVDHGDYFLVEGDILLKKSDLPPVSSQRDRLRPSFQYHTTNRVDHGYYQIVYVDYSQIESQNAAWAAAIDQAMAAWNQIPGSSVHLTKWTPDPYYGPQVTIAFGSCPNTAIACATFPSSSGEPGSTIIIAHPGESEKLRTVAHELGHTLGLRHTDWNNRTCYNQAQGYLYTCGEARDPLGAVHIPNTPTSTFNGPASDPASVMNSTGQVWNGFSFYDRVAVRYLFPGGDGPDGQASLNATTPTVTWPAMLDAVQYDVYFQENRSVEHPIYGTWFEVVHTYVGSTSSTSLTDYSRNFNHAQCGAWFPEGYLVRARFADGTQTGFGNIACVGL</sequence>
<dbReference type="EMBL" id="CADCTV010000071">
    <property type="protein sequence ID" value="CAA9298728.1"/>
    <property type="molecule type" value="Genomic_DNA"/>
</dbReference>
<feature type="non-terminal residue" evidence="1">
    <location>
        <position position="1"/>
    </location>
</feature>